<dbReference type="InterPro" id="IPR011041">
    <property type="entry name" value="Quinoprot_gluc/sorb_DH_b-prop"/>
</dbReference>
<feature type="compositionally biased region" description="Basic and acidic residues" evidence="1">
    <location>
        <begin position="342"/>
        <end position="355"/>
    </location>
</feature>
<dbReference type="InterPro" id="IPR012938">
    <property type="entry name" value="Glc/Sorbosone_DH"/>
</dbReference>
<dbReference type="Proteomes" id="UP001501084">
    <property type="component" value="Unassembled WGS sequence"/>
</dbReference>
<evidence type="ECO:0000259" key="3">
    <source>
        <dbReference type="Pfam" id="PF07995"/>
    </source>
</evidence>
<feature type="signal peptide" evidence="2">
    <location>
        <begin position="1"/>
        <end position="31"/>
    </location>
</feature>
<dbReference type="Pfam" id="PF07995">
    <property type="entry name" value="GSDH"/>
    <property type="match status" value="1"/>
</dbReference>
<proteinExistence type="predicted"/>
<dbReference type="PROSITE" id="PS51257">
    <property type="entry name" value="PROKAR_LIPOPROTEIN"/>
    <property type="match status" value="1"/>
</dbReference>
<gene>
    <name evidence="4" type="ORF">GCM10009786_21630</name>
</gene>
<dbReference type="PANTHER" id="PTHR19328">
    <property type="entry name" value="HEDGEHOG-INTERACTING PROTEIN"/>
    <property type="match status" value="1"/>
</dbReference>
<evidence type="ECO:0000313" key="4">
    <source>
        <dbReference type="EMBL" id="GAA2189251.1"/>
    </source>
</evidence>
<reference evidence="5" key="1">
    <citation type="journal article" date="2019" name="Int. J. Syst. Evol. Microbiol.">
        <title>The Global Catalogue of Microorganisms (GCM) 10K type strain sequencing project: providing services to taxonomists for standard genome sequencing and annotation.</title>
        <authorList>
            <consortium name="The Broad Institute Genomics Platform"/>
            <consortium name="The Broad Institute Genome Sequencing Center for Infectious Disease"/>
            <person name="Wu L."/>
            <person name="Ma J."/>
        </authorList>
    </citation>
    <scope>NUCLEOTIDE SEQUENCE [LARGE SCALE GENOMIC DNA]</scope>
    <source>
        <strain evidence="5">JCM 14919</strain>
    </source>
</reference>
<sequence length="355" mass="36844">MPQPWPRPAQMRRLSALAAGCLAIVLLGGCAGTQSDAPGTFEPSRDVIASGLETPWSIAFIASTPIVSERDRRRILALDTAGATSELATIAGVGAGGEGGLLGLAANERALYAYVTAGDENRILRFALLDGDDGPALGDPDVVLDGIPAAGTHNGGRLAFGPDGMLYATTGDAGVPSAAQDPDSLAGKILRMEPDGTLPADNPVEGSPVWSLGHRNPQGIAWAPDGTMLASEFGQNTWDELNVIEPGGNYGWPEVEGAAEDPEFVDPVQQWQPADASPSGIAVHDGSVWIANLRGESIREVPLNDLTASKLHDAGALGRMRDVVVAPSGELWAVTNNTDGRGAPRDGDDRIVVLQ</sequence>
<comment type="caution">
    <text evidence="4">The sequence shown here is derived from an EMBL/GenBank/DDBJ whole genome shotgun (WGS) entry which is preliminary data.</text>
</comment>
<feature type="domain" description="Glucose/Sorbosone dehydrogenase" evidence="3">
    <location>
        <begin position="52"/>
        <end position="341"/>
    </location>
</feature>
<dbReference type="RefSeq" id="WP_346058328.1">
    <property type="nucleotide sequence ID" value="NZ_BAAAOP010000010.1"/>
</dbReference>
<keyword evidence="2" id="KW-0732">Signal</keyword>
<feature type="region of interest" description="Disordered" evidence="1">
    <location>
        <begin position="336"/>
        <end position="355"/>
    </location>
</feature>
<feature type="chain" id="PRO_5046964917" evidence="2">
    <location>
        <begin position="32"/>
        <end position="355"/>
    </location>
</feature>
<evidence type="ECO:0000256" key="2">
    <source>
        <dbReference type="SAM" id="SignalP"/>
    </source>
</evidence>
<dbReference type="PANTHER" id="PTHR19328:SF13">
    <property type="entry name" value="HIPL1 PROTEIN"/>
    <property type="match status" value="1"/>
</dbReference>
<protein>
    <submittedName>
        <fullName evidence="4">PQQ-dependent sugar dehydrogenase</fullName>
    </submittedName>
</protein>
<organism evidence="4 5">
    <name type="scientific">Leucobacter alluvii</name>
    <dbReference type="NCBI Taxonomy" id="340321"/>
    <lineage>
        <taxon>Bacteria</taxon>
        <taxon>Bacillati</taxon>
        <taxon>Actinomycetota</taxon>
        <taxon>Actinomycetes</taxon>
        <taxon>Micrococcales</taxon>
        <taxon>Microbacteriaceae</taxon>
        <taxon>Leucobacter</taxon>
    </lineage>
</organism>
<dbReference type="InterPro" id="IPR011042">
    <property type="entry name" value="6-blade_b-propeller_TolB-like"/>
</dbReference>
<evidence type="ECO:0000256" key="1">
    <source>
        <dbReference type="SAM" id="MobiDB-lite"/>
    </source>
</evidence>
<accession>A0ABP5N355</accession>
<dbReference type="SUPFAM" id="SSF50952">
    <property type="entry name" value="Soluble quinoprotein glucose dehydrogenase"/>
    <property type="match status" value="1"/>
</dbReference>
<dbReference type="Gene3D" id="2.120.10.30">
    <property type="entry name" value="TolB, C-terminal domain"/>
    <property type="match status" value="1"/>
</dbReference>
<keyword evidence="5" id="KW-1185">Reference proteome</keyword>
<dbReference type="EMBL" id="BAAAOP010000010">
    <property type="protein sequence ID" value="GAA2189251.1"/>
    <property type="molecule type" value="Genomic_DNA"/>
</dbReference>
<evidence type="ECO:0000313" key="5">
    <source>
        <dbReference type="Proteomes" id="UP001501084"/>
    </source>
</evidence>
<name>A0ABP5N355_9MICO</name>